<feature type="binding site" evidence="8">
    <location>
        <position position="546"/>
    </location>
    <ligand>
        <name>Ca(2+)</name>
        <dbReference type="ChEBI" id="CHEBI:29108"/>
    </ligand>
</feature>
<dbReference type="PROSITE" id="PS51695">
    <property type="entry name" value="SEDOLISIN"/>
    <property type="match status" value="1"/>
</dbReference>
<evidence type="ECO:0000259" key="10">
    <source>
        <dbReference type="PROSITE" id="PS51695"/>
    </source>
</evidence>
<organism evidence="11 12">
    <name type="scientific">Gymnopus androsaceus JB14</name>
    <dbReference type="NCBI Taxonomy" id="1447944"/>
    <lineage>
        <taxon>Eukaryota</taxon>
        <taxon>Fungi</taxon>
        <taxon>Dikarya</taxon>
        <taxon>Basidiomycota</taxon>
        <taxon>Agaricomycotina</taxon>
        <taxon>Agaricomycetes</taxon>
        <taxon>Agaricomycetidae</taxon>
        <taxon>Agaricales</taxon>
        <taxon>Marasmiineae</taxon>
        <taxon>Omphalotaceae</taxon>
        <taxon>Gymnopus</taxon>
    </lineage>
</organism>
<feature type="domain" description="Peptidase S53" evidence="10">
    <location>
        <begin position="213"/>
        <end position="568"/>
    </location>
</feature>
<keyword evidence="2 8" id="KW-0645">Protease</keyword>
<dbReference type="SUPFAM" id="SSF52743">
    <property type="entry name" value="Subtilisin-like"/>
    <property type="match status" value="1"/>
</dbReference>
<keyword evidence="3 8" id="KW-0479">Metal-binding</keyword>
<keyword evidence="4 8" id="KW-0378">Hydrolase</keyword>
<dbReference type="EMBL" id="ML769410">
    <property type="protein sequence ID" value="KAE9405293.1"/>
    <property type="molecule type" value="Genomic_DNA"/>
</dbReference>
<dbReference type="GO" id="GO:0006508">
    <property type="term" value="P:proteolysis"/>
    <property type="evidence" value="ECO:0007669"/>
    <property type="project" value="UniProtKB-KW"/>
</dbReference>
<keyword evidence="9" id="KW-0732">Signal</keyword>
<dbReference type="AlphaFoldDB" id="A0A6A4I5V6"/>
<dbReference type="Gene3D" id="3.40.50.200">
    <property type="entry name" value="Peptidase S8/S53 domain"/>
    <property type="match status" value="1"/>
</dbReference>
<evidence type="ECO:0000256" key="8">
    <source>
        <dbReference type="PROSITE-ProRule" id="PRU01032"/>
    </source>
</evidence>
<feature type="binding site" evidence="8">
    <location>
        <position position="527"/>
    </location>
    <ligand>
        <name>Ca(2+)</name>
        <dbReference type="ChEBI" id="CHEBI:29108"/>
    </ligand>
</feature>
<dbReference type="InterPro" id="IPR015366">
    <property type="entry name" value="S53_propep"/>
</dbReference>
<dbReference type="Pfam" id="PF09286">
    <property type="entry name" value="Pro-kuma_activ"/>
    <property type="match status" value="1"/>
</dbReference>
<feature type="active site" description="Charge relay system" evidence="8">
    <location>
        <position position="486"/>
    </location>
</feature>
<accession>A0A6A4I5V6</accession>
<gene>
    <name evidence="11" type="ORF">BT96DRAFT_988575</name>
</gene>
<dbReference type="GO" id="GO:0008240">
    <property type="term" value="F:tripeptidyl-peptidase activity"/>
    <property type="evidence" value="ECO:0007669"/>
    <property type="project" value="TreeGrafter"/>
</dbReference>
<dbReference type="InterPro" id="IPR050819">
    <property type="entry name" value="Tripeptidyl-peptidase_I"/>
</dbReference>
<feature type="active site" description="Charge relay system" evidence="8">
    <location>
        <position position="295"/>
    </location>
</feature>
<feature type="active site" description="Charge relay system" evidence="8">
    <location>
        <position position="291"/>
    </location>
</feature>
<feature type="signal peptide" evidence="9">
    <location>
        <begin position="1"/>
        <end position="22"/>
    </location>
</feature>
<evidence type="ECO:0000256" key="1">
    <source>
        <dbReference type="ARBA" id="ARBA00004239"/>
    </source>
</evidence>
<reference evidence="11" key="1">
    <citation type="journal article" date="2019" name="Environ. Microbiol.">
        <title>Fungal ecological strategies reflected in gene transcription - a case study of two litter decomposers.</title>
        <authorList>
            <person name="Barbi F."/>
            <person name="Kohler A."/>
            <person name="Barry K."/>
            <person name="Baskaran P."/>
            <person name="Daum C."/>
            <person name="Fauchery L."/>
            <person name="Ihrmark K."/>
            <person name="Kuo A."/>
            <person name="LaButti K."/>
            <person name="Lipzen A."/>
            <person name="Morin E."/>
            <person name="Grigoriev I.V."/>
            <person name="Henrissat B."/>
            <person name="Lindahl B."/>
            <person name="Martin F."/>
        </authorList>
    </citation>
    <scope>NUCLEOTIDE SEQUENCE</scope>
    <source>
        <strain evidence="11">JB14</strain>
    </source>
</reference>
<keyword evidence="12" id="KW-1185">Reference proteome</keyword>
<evidence type="ECO:0000256" key="4">
    <source>
        <dbReference type="ARBA" id="ARBA00022801"/>
    </source>
</evidence>
<evidence type="ECO:0000256" key="6">
    <source>
        <dbReference type="ARBA" id="ARBA00022837"/>
    </source>
</evidence>
<keyword evidence="6 8" id="KW-0106">Calcium</keyword>
<keyword evidence="7" id="KW-0865">Zymogen</keyword>
<dbReference type="InterPro" id="IPR036852">
    <property type="entry name" value="Peptidase_S8/S53_dom_sf"/>
</dbReference>
<feature type="binding site" evidence="8">
    <location>
        <position position="528"/>
    </location>
    <ligand>
        <name>Ca(2+)</name>
        <dbReference type="ChEBI" id="CHEBI:29108"/>
    </ligand>
</feature>
<evidence type="ECO:0000313" key="12">
    <source>
        <dbReference type="Proteomes" id="UP000799118"/>
    </source>
</evidence>
<dbReference type="GO" id="GO:0004252">
    <property type="term" value="F:serine-type endopeptidase activity"/>
    <property type="evidence" value="ECO:0007669"/>
    <property type="project" value="UniProtKB-UniRule"/>
</dbReference>
<dbReference type="CDD" id="cd04056">
    <property type="entry name" value="Peptidases_S53"/>
    <property type="match status" value="1"/>
</dbReference>
<protein>
    <submittedName>
        <fullName evidence="11">Family S53 protease</fullName>
    </submittedName>
</protein>
<dbReference type="Proteomes" id="UP000799118">
    <property type="component" value="Unassembled WGS sequence"/>
</dbReference>
<dbReference type="CDD" id="cd11377">
    <property type="entry name" value="Pro-peptidase_S53"/>
    <property type="match status" value="1"/>
</dbReference>
<dbReference type="PANTHER" id="PTHR14218">
    <property type="entry name" value="PROTEASE S8 TRIPEPTIDYL PEPTIDASE I CLN2"/>
    <property type="match status" value="1"/>
</dbReference>
<feature type="chain" id="PRO_5025547197" evidence="9">
    <location>
        <begin position="23"/>
        <end position="569"/>
    </location>
</feature>
<dbReference type="OrthoDB" id="409122at2759"/>
<feature type="binding site" evidence="8">
    <location>
        <position position="548"/>
    </location>
    <ligand>
        <name>Ca(2+)</name>
        <dbReference type="ChEBI" id="CHEBI:29108"/>
    </ligand>
</feature>
<dbReference type="InterPro" id="IPR030400">
    <property type="entry name" value="Sedolisin_dom"/>
</dbReference>
<evidence type="ECO:0000313" key="11">
    <source>
        <dbReference type="EMBL" id="KAE9405293.1"/>
    </source>
</evidence>
<keyword evidence="5 8" id="KW-0720">Serine protease</keyword>
<evidence type="ECO:0000256" key="5">
    <source>
        <dbReference type="ARBA" id="ARBA00022825"/>
    </source>
</evidence>
<name>A0A6A4I5V6_9AGAR</name>
<evidence type="ECO:0000256" key="7">
    <source>
        <dbReference type="ARBA" id="ARBA00023145"/>
    </source>
</evidence>
<comment type="cofactor">
    <cofactor evidence="8">
        <name>Ca(2+)</name>
        <dbReference type="ChEBI" id="CHEBI:29108"/>
    </cofactor>
    <text evidence="8">Binds 1 Ca(2+) ion per subunit.</text>
</comment>
<dbReference type="PANTHER" id="PTHR14218:SF15">
    <property type="entry name" value="TRIPEPTIDYL-PEPTIDASE 1"/>
    <property type="match status" value="1"/>
</dbReference>
<evidence type="ECO:0000256" key="3">
    <source>
        <dbReference type="ARBA" id="ARBA00022723"/>
    </source>
</evidence>
<dbReference type="SMART" id="SM00944">
    <property type="entry name" value="Pro-kuma_activ"/>
    <property type="match status" value="1"/>
</dbReference>
<comment type="subcellular location">
    <subcellularLocation>
        <location evidence="1">Secreted</location>
        <location evidence="1">Extracellular space</location>
    </subcellularLocation>
</comment>
<proteinExistence type="predicted"/>
<evidence type="ECO:0000256" key="2">
    <source>
        <dbReference type="ARBA" id="ARBA00022670"/>
    </source>
</evidence>
<sequence>MVYLAAFAFALAALSTLPTSMAADVPAHRIMVVHEERELPDHFALAGTPSPDTPISLKIALTATDMAGLEKVVWDVSTPGNSLYGQHLSYDETRAYAVPSPETVSAVATWLNENGITNLTSSGAFDDWLGFTVPISIANSLLNANFEKFSEVGGPRELTRTLSYSIPVDLKQHIDLVYPTTDFVRLSKGPKLEVHETSDKLATRAVAASCQSAVIPQCLQNLYGIPTTPATNSLNTLFVSGFDDEWAQEEDLEEFLSIYRTDIRVPLKTTFQEKFVDGGENPQAPLIAGIEADLDTQYTVGIATNVSVTFISVGDNNTDGDLDGFLDLANYLLNKTTTPGVLTTSNLCNAYLKLTARGTSILFSSGDGGVSGSQNQSCTTFVPTFPSTCPYVTSVGSTNLTVAGNPTETAATFSAGGFSNYFPTPAYQKPDVPDYLTGLNDAYKELYNSSGRGYPDVSTLGVNFQIVVDSLLGIVPGLTLSVDGTSCSSPTFASIIALINDHLLEKEKPRLGFLNPLLYSFPKVFNDITTGSNPGCGTNGFPATKGWDPVTGLGTPNFTSLLQTALDNS</sequence>
<dbReference type="GO" id="GO:0046872">
    <property type="term" value="F:metal ion binding"/>
    <property type="evidence" value="ECO:0007669"/>
    <property type="project" value="UniProtKB-UniRule"/>
</dbReference>
<evidence type="ECO:0000256" key="9">
    <source>
        <dbReference type="SAM" id="SignalP"/>
    </source>
</evidence>
<dbReference type="SUPFAM" id="SSF54897">
    <property type="entry name" value="Protease propeptides/inhibitors"/>
    <property type="match status" value="1"/>
</dbReference>
<dbReference type="GO" id="GO:0005576">
    <property type="term" value="C:extracellular region"/>
    <property type="evidence" value="ECO:0007669"/>
    <property type="project" value="UniProtKB-SubCell"/>
</dbReference>